<dbReference type="EMBL" id="CP045875">
    <property type="protein sequence ID" value="QGG48166.1"/>
    <property type="molecule type" value="Genomic_DNA"/>
</dbReference>
<comment type="similarity">
    <text evidence="2 4">Belongs to the FliE family.</text>
</comment>
<dbReference type="KEGG" id="hcv:FTV88_2068"/>
<evidence type="ECO:0000256" key="5">
    <source>
        <dbReference type="NCBIfam" id="TIGR00205"/>
    </source>
</evidence>
<evidence type="ECO:0000256" key="4">
    <source>
        <dbReference type="HAMAP-Rule" id="MF_00724"/>
    </source>
</evidence>
<keyword evidence="6" id="KW-0282">Flagellum</keyword>
<evidence type="ECO:0000313" key="6">
    <source>
        <dbReference type="EMBL" id="QGG48166.1"/>
    </source>
</evidence>
<dbReference type="PANTHER" id="PTHR34653:SF1">
    <property type="entry name" value="FLAGELLAR HOOK-BASAL BODY COMPLEX PROTEIN FLIE"/>
    <property type="match status" value="1"/>
</dbReference>
<protein>
    <recommendedName>
        <fullName evidence="4 5">Flagellar hook-basal body complex protein FliE</fullName>
    </recommendedName>
</protein>
<dbReference type="NCBIfam" id="TIGR00205">
    <property type="entry name" value="fliE"/>
    <property type="match status" value="1"/>
</dbReference>
<gene>
    <name evidence="4 6" type="primary">fliE</name>
    <name evidence="6" type="ORF">FTV88_2068</name>
</gene>
<dbReference type="GO" id="GO:0071973">
    <property type="term" value="P:bacterial-type flagellum-dependent cell motility"/>
    <property type="evidence" value="ECO:0007669"/>
    <property type="project" value="InterPro"/>
</dbReference>
<evidence type="ECO:0000256" key="1">
    <source>
        <dbReference type="ARBA" id="ARBA00004117"/>
    </source>
</evidence>
<evidence type="ECO:0000256" key="2">
    <source>
        <dbReference type="ARBA" id="ARBA00009272"/>
    </source>
</evidence>
<dbReference type="RefSeq" id="WP_153725410.1">
    <property type="nucleotide sequence ID" value="NZ_CP045875.1"/>
</dbReference>
<sequence>MKGLPIAQNQLLPYQSLLQNGQPKGEAVGGKSFSAFLKDSIDSVNQLHSESSRQTKALVSGQTENIHEVMIAAEKASIATSMTLQVRNKVMEAYQEIMRMQV</sequence>
<dbReference type="HAMAP" id="MF_00724">
    <property type="entry name" value="FliE"/>
    <property type="match status" value="1"/>
</dbReference>
<dbReference type="AlphaFoldDB" id="A0A5Q2N3J8"/>
<dbReference type="Pfam" id="PF02049">
    <property type="entry name" value="FliE"/>
    <property type="match status" value="1"/>
</dbReference>
<keyword evidence="6" id="KW-0969">Cilium</keyword>
<keyword evidence="7" id="KW-1185">Reference proteome</keyword>
<reference evidence="7" key="1">
    <citation type="submission" date="2019-11" db="EMBL/GenBank/DDBJ databases">
        <title>Genome sequence of Heliorestis convoluta strain HH, an alkaliphilic and minimalistic phototrophic bacterium from a soda lake in Egypt.</title>
        <authorList>
            <person name="Dewey E.D."/>
            <person name="Stokes L.M."/>
            <person name="Burchell B.M."/>
            <person name="Shaffer K.N."/>
            <person name="Huntington A.M."/>
            <person name="Baker J.M."/>
            <person name="Nadendla S."/>
            <person name="Giglio M.G."/>
            <person name="Touchman J.W."/>
            <person name="Blankenship R.E."/>
            <person name="Madigan M.T."/>
            <person name="Sattley W.M."/>
        </authorList>
    </citation>
    <scope>NUCLEOTIDE SEQUENCE [LARGE SCALE GENOMIC DNA]</scope>
    <source>
        <strain evidence="7">HH</strain>
    </source>
</reference>
<keyword evidence="3 4" id="KW-0975">Bacterial flagellum</keyword>
<accession>A0A5Q2N3J8</accession>
<dbReference type="PRINTS" id="PR01006">
    <property type="entry name" value="FLGHOOKFLIE"/>
</dbReference>
<comment type="subcellular location">
    <subcellularLocation>
        <location evidence="1 4">Bacterial flagellum basal body</location>
    </subcellularLocation>
</comment>
<dbReference type="OrthoDB" id="9812413at2"/>
<dbReference type="GO" id="GO:0003774">
    <property type="term" value="F:cytoskeletal motor activity"/>
    <property type="evidence" value="ECO:0007669"/>
    <property type="project" value="InterPro"/>
</dbReference>
<name>A0A5Q2N3J8_9FIRM</name>
<proteinExistence type="inferred from homology"/>
<dbReference type="GO" id="GO:0005198">
    <property type="term" value="F:structural molecule activity"/>
    <property type="evidence" value="ECO:0007669"/>
    <property type="project" value="UniProtKB-UniRule"/>
</dbReference>
<evidence type="ECO:0000313" key="7">
    <source>
        <dbReference type="Proteomes" id="UP000366051"/>
    </source>
</evidence>
<organism evidence="6 7">
    <name type="scientific">Heliorestis convoluta</name>
    <dbReference type="NCBI Taxonomy" id="356322"/>
    <lineage>
        <taxon>Bacteria</taxon>
        <taxon>Bacillati</taxon>
        <taxon>Bacillota</taxon>
        <taxon>Clostridia</taxon>
        <taxon>Eubacteriales</taxon>
        <taxon>Heliobacteriaceae</taxon>
        <taxon>Heliorestis</taxon>
    </lineage>
</organism>
<dbReference type="Proteomes" id="UP000366051">
    <property type="component" value="Chromosome"/>
</dbReference>
<dbReference type="PANTHER" id="PTHR34653">
    <property type="match status" value="1"/>
</dbReference>
<evidence type="ECO:0000256" key="3">
    <source>
        <dbReference type="ARBA" id="ARBA00023143"/>
    </source>
</evidence>
<dbReference type="InterPro" id="IPR001624">
    <property type="entry name" value="FliE"/>
</dbReference>
<keyword evidence="6" id="KW-0966">Cell projection</keyword>
<dbReference type="GO" id="GO:0009425">
    <property type="term" value="C:bacterial-type flagellum basal body"/>
    <property type="evidence" value="ECO:0007669"/>
    <property type="project" value="UniProtKB-SubCell"/>
</dbReference>